<evidence type="ECO:0000313" key="1">
    <source>
        <dbReference type="EMBL" id="KAF2622827.1"/>
    </source>
</evidence>
<proteinExistence type="predicted"/>
<accession>A0ACB6RNE3</accession>
<reference evidence="1" key="1">
    <citation type="journal article" date="2020" name="Stud. Mycol.">
        <title>101 Dothideomycetes genomes: a test case for predicting lifestyles and emergence of pathogens.</title>
        <authorList>
            <person name="Haridas S."/>
            <person name="Albert R."/>
            <person name="Binder M."/>
            <person name="Bloem J."/>
            <person name="Labutti K."/>
            <person name="Salamov A."/>
            <person name="Andreopoulos B."/>
            <person name="Baker S."/>
            <person name="Barry K."/>
            <person name="Bills G."/>
            <person name="Bluhm B."/>
            <person name="Cannon C."/>
            <person name="Castanera R."/>
            <person name="Culley D."/>
            <person name="Daum C."/>
            <person name="Ezra D."/>
            <person name="Gonzalez J."/>
            <person name="Henrissat B."/>
            <person name="Kuo A."/>
            <person name="Liang C."/>
            <person name="Lipzen A."/>
            <person name="Lutzoni F."/>
            <person name="Magnuson J."/>
            <person name="Mondo S."/>
            <person name="Nolan M."/>
            <person name="Ohm R."/>
            <person name="Pangilinan J."/>
            <person name="Park H.-J."/>
            <person name="Ramirez L."/>
            <person name="Alfaro M."/>
            <person name="Sun H."/>
            <person name="Tritt A."/>
            <person name="Yoshinaga Y."/>
            <person name="Zwiers L.-H."/>
            <person name="Turgeon B."/>
            <person name="Goodwin S."/>
            <person name="Spatafora J."/>
            <person name="Crous P."/>
            <person name="Grigoriev I."/>
        </authorList>
    </citation>
    <scope>NUCLEOTIDE SEQUENCE</scope>
    <source>
        <strain evidence="1">CBS 525.71</strain>
    </source>
</reference>
<protein>
    <submittedName>
        <fullName evidence="1">Uncharacterized protein</fullName>
    </submittedName>
</protein>
<organism evidence="1 2">
    <name type="scientific">Macroventuria anomochaeta</name>
    <dbReference type="NCBI Taxonomy" id="301207"/>
    <lineage>
        <taxon>Eukaryota</taxon>
        <taxon>Fungi</taxon>
        <taxon>Dikarya</taxon>
        <taxon>Ascomycota</taxon>
        <taxon>Pezizomycotina</taxon>
        <taxon>Dothideomycetes</taxon>
        <taxon>Pleosporomycetidae</taxon>
        <taxon>Pleosporales</taxon>
        <taxon>Pleosporineae</taxon>
        <taxon>Didymellaceae</taxon>
        <taxon>Macroventuria</taxon>
    </lineage>
</organism>
<comment type="caution">
    <text evidence="1">The sequence shown here is derived from an EMBL/GenBank/DDBJ whole genome shotgun (WGS) entry which is preliminary data.</text>
</comment>
<gene>
    <name evidence="1" type="ORF">BU25DRAFT_414820</name>
</gene>
<keyword evidence="2" id="KW-1185">Reference proteome</keyword>
<evidence type="ECO:0000313" key="2">
    <source>
        <dbReference type="Proteomes" id="UP000799754"/>
    </source>
</evidence>
<name>A0ACB6RNE3_9PLEO</name>
<dbReference type="EMBL" id="MU006741">
    <property type="protein sequence ID" value="KAF2622827.1"/>
    <property type="molecule type" value="Genomic_DNA"/>
</dbReference>
<dbReference type="Proteomes" id="UP000799754">
    <property type="component" value="Unassembled WGS sequence"/>
</dbReference>
<sequence>MAKKDGGGEKAAEQSVKRVHKERQCRCCGKTGHNAQTCTAEIVDLDNSNTSE</sequence>